<accession>A0ACB7VTP3</accession>
<reference evidence="2" key="1">
    <citation type="journal article" date="2022" name="Nat. Commun.">
        <title>Chromosome evolution and the genetic basis of agronomically important traits in greater yam.</title>
        <authorList>
            <person name="Bredeson J.V."/>
            <person name="Lyons J.B."/>
            <person name="Oniyinde I.O."/>
            <person name="Okereke N.R."/>
            <person name="Kolade O."/>
            <person name="Nnabue I."/>
            <person name="Nwadili C.O."/>
            <person name="Hribova E."/>
            <person name="Parker M."/>
            <person name="Nwogha J."/>
            <person name="Shu S."/>
            <person name="Carlson J."/>
            <person name="Kariba R."/>
            <person name="Muthemba S."/>
            <person name="Knop K."/>
            <person name="Barton G.J."/>
            <person name="Sherwood A.V."/>
            <person name="Lopez-Montes A."/>
            <person name="Asiedu R."/>
            <person name="Jamnadass R."/>
            <person name="Muchugi A."/>
            <person name="Goodstein D."/>
            <person name="Egesi C.N."/>
            <person name="Featherston J."/>
            <person name="Asfaw A."/>
            <person name="Simpson G.G."/>
            <person name="Dolezel J."/>
            <person name="Hendre P.S."/>
            <person name="Van Deynze A."/>
            <person name="Kumar P.L."/>
            <person name="Obidiegwu J.E."/>
            <person name="Bhattacharjee R."/>
            <person name="Rokhsar D.S."/>
        </authorList>
    </citation>
    <scope>NUCLEOTIDE SEQUENCE [LARGE SCALE GENOMIC DNA]</scope>
    <source>
        <strain evidence="2">cv. TDa95/00328</strain>
    </source>
</reference>
<organism evidence="1 2">
    <name type="scientific">Dioscorea alata</name>
    <name type="common">Purple yam</name>
    <dbReference type="NCBI Taxonomy" id="55571"/>
    <lineage>
        <taxon>Eukaryota</taxon>
        <taxon>Viridiplantae</taxon>
        <taxon>Streptophyta</taxon>
        <taxon>Embryophyta</taxon>
        <taxon>Tracheophyta</taxon>
        <taxon>Spermatophyta</taxon>
        <taxon>Magnoliopsida</taxon>
        <taxon>Liliopsida</taxon>
        <taxon>Dioscoreales</taxon>
        <taxon>Dioscoreaceae</taxon>
        <taxon>Dioscorea</taxon>
    </lineage>
</organism>
<sequence>MAGALAICLSKCSPLRNPLSGALALRRRSSRASLEILAPRSSISSQLERGTRVGIARASISTSAIGGRTERKAGMDLFQISPSSVLKLQRGDITKWFVNGSTDAIVNAANERLQRGGGVDGAIHRAAGPLLQAACLEIPEVQPGVRCPTGEARITPAFQLPVSRIIHTVGPIYDAHRHPEVLLRKAYRNSLQLAKENNIEYIAFPSISCGVFGYPFDEASNVAISTIKEFSDNFKEVHFVLFEDEVYNAWLESARKLL</sequence>
<comment type="caution">
    <text evidence="1">The sequence shown here is derived from an EMBL/GenBank/DDBJ whole genome shotgun (WGS) entry which is preliminary data.</text>
</comment>
<evidence type="ECO:0000313" key="1">
    <source>
        <dbReference type="EMBL" id="KAH7677789.1"/>
    </source>
</evidence>
<gene>
    <name evidence="1" type="ORF">IHE45_07G106700</name>
</gene>
<keyword evidence="2" id="KW-1185">Reference proteome</keyword>
<name>A0ACB7VTP3_DIOAL</name>
<evidence type="ECO:0000313" key="2">
    <source>
        <dbReference type="Proteomes" id="UP000827976"/>
    </source>
</evidence>
<dbReference type="EMBL" id="CM037017">
    <property type="protein sequence ID" value="KAH7677789.1"/>
    <property type="molecule type" value="Genomic_DNA"/>
</dbReference>
<protein>
    <submittedName>
        <fullName evidence="1">Hismacro and SEC14 domain-containing proteins protein</fullName>
    </submittedName>
</protein>
<proteinExistence type="predicted"/>
<dbReference type="Proteomes" id="UP000827976">
    <property type="component" value="Chromosome 7"/>
</dbReference>